<evidence type="ECO:0000313" key="2">
    <source>
        <dbReference type="EMBL" id="JAT66781.1"/>
    </source>
</evidence>
<feature type="region of interest" description="Disordered" evidence="1">
    <location>
        <begin position="83"/>
        <end position="116"/>
    </location>
</feature>
<feature type="region of interest" description="Disordered" evidence="1">
    <location>
        <begin position="282"/>
        <end position="309"/>
    </location>
</feature>
<proteinExistence type="predicted"/>
<organism evidence="2">
    <name type="scientific">Anthurium amnicola</name>
    <dbReference type="NCBI Taxonomy" id="1678845"/>
    <lineage>
        <taxon>Eukaryota</taxon>
        <taxon>Viridiplantae</taxon>
        <taxon>Streptophyta</taxon>
        <taxon>Embryophyta</taxon>
        <taxon>Tracheophyta</taxon>
        <taxon>Spermatophyta</taxon>
        <taxon>Magnoliopsida</taxon>
        <taxon>Liliopsida</taxon>
        <taxon>Araceae</taxon>
        <taxon>Pothoideae</taxon>
        <taxon>Potheae</taxon>
        <taxon>Anthurium</taxon>
    </lineage>
</organism>
<accession>A0A1D1ZJ08</accession>
<sequence length="374" mass="43064">SLCPCITRPNTGIIHAGPRSSTSPPLRKRQEPLQILHPRGPPIHTQRPEYTVSINQAINGAPRAPPAPPPHCSHGAPILARSPQLQPVQGVHRGRVQGRQVLRRPRRPRRRIPLHPLLRHRLHRRLLPLPRRRPLRRLLGHRQPRSRRRRRHQAPPPQREGGPQPRREQRRRRARLLRPFLGGLVGLPRRRLSEAYRRTVRARRGRRRLRALQGRPGHLRRVHRADADHPQARGRHILRLHRPLRQQRRAEPLHGAVAQVWACDRLRELPVLRVRCRDNGGAVPEPLREAEHQLQRREGSGQLHQRRQRRAVARRGLLRGLQHAEAAGEASRHLRLVCGRLHEQRLPVREAVAATAGGQGLISETWEPSGCHGH</sequence>
<feature type="region of interest" description="Disordered" evidence="1">
    <location>
        <begin position="133"/>
        <end position="171"/>
    </location>
</feature>
<feature type="compositionally biased region" description="Basic residues" evidence="1">
    <location>
        <begin position="92"/>
        <end position="116"/>
    </location>
</feature>
<feature type="region of interest" description="Disordered" evidence="1">
    <location>
        <begin position="1"/>
        <end position="27"/>
    </location>
</feature>
<dbReference type="AlphaFoldDB" id="A0A1D1ZJ08"/>
<name>A0A1D1ZJ08_9ARAE</name>
<feature type="compositionally biased region" description="Basic and acidic residues" evidence="1">
    <location>
        <begin position="286"/>
        <end position="299"/>
    </location>
</feature>
<dbReference type="EMBL" id="GDJX01001155">
    <property type="protein sequence ID" value="JAT66781.1"/>
    <property type="molecule type" value="Transcribed_RNA"/>
</dbReference>
<feature type="non-terminal residue" evidence="2">
    <location>
        <position position="1"/>
    </location>
</feature>
<protein>
    <submittedName>
        <fullName evidence="2">Uncharacterized protein</fullName>
    </submittedName>
</protein>
<feature type="compositionally biased region" description="Basic residues" evidence="1">
    <location>
        <begin position="133"/>
        <end position="153"/>
    </location>
</feature>
<reference evidence="2" key="1">
    <citation type="submission" date="2015-07" db="EMBL/GenBank/DDBJ databases">
        <title>Transcriptome Assembly of Anthurium amnicola.</title>
        <authorList>
            <person name="Suzuki J."/>
        </authorList>
    </citation>
    <scope>NUCLEOTIDE SEQUENCE</scope>
</reference>
<gene>
    <name evidence="2" type="ORF">g.121531</name>
</gene>
<evidence type="ECO:0000256" key="1">
    <source>
        <dbReference type="SAM" id="MobiDB-lite"/>
    </source>
</evidence>